<dbReference type="Gene3D" id="3.40.50.300">
    <property type="entry name" value="P-loop containing nucleotide triphosphate hydrolases"/>
    <property type="match status" value="2"/>
</dbReference>
<evidence type="ECO:0000256" key="7">
    <source>
        <dbReference type="ARBA" id="ARBA00023204"/>
    </source>
</evidence>
<keyword evidence="7 9" id="KW-0234">DNA repair</keyword>
<dbReference type="PANTHER" id="PTHR11059">
    <property type="entry name" value="DNA REPAIR PROTEIN RECN"/>
    <property type="match status" value="1"/>
</dbReference>
<evidence type="ECO:0000256" key="2">
    <source>
        <dbReference type="ARBA" id="ARBA00009441"/>
    </source>
</evidence>
<dbReference type="PANTHER" id="PTHR11059:SF0">
    <property type="entry name" value="DNA REPAIR PROTEIN RECN"/>
    <property type="match status" value="1"/>
</dbReference>
<dbReference type="InterPro" id="IPR004604">
    <property type="entry name" value="DNA_recomb/repair_RecN"/>
</dbReference>
<comment type="similarity">
    <text evidence="2 9">Belongs to the RecN family.</text>
</comment>
<evidence type="ECO:0000256" key="1">
    <source>
        <dbReference type="ARBA" id="ARBA00003618"/>
    </source>
</evidence>
<dbReference type="OrthoDB" id="9806954at2"/>
<evidence type="ECO:0000313" key="13">
    <source>
        <dbReference type="Proteomes" id="UP000215596"/>
    </source>
</evidence>
<evidence type="ECO:0000256" key="3">
    <source>
        <dbReference type="ARBA" id="ARBA00021315"/>
    </source>
</evidence>
<dbReference type="NCBIfam" id="TIGR00634">
    <property type="entry name" value="recN"/>
    <property type="match status" value="1"/>
</dbReference>
<dbReference type="FunFam" id="3.40.50.300:FF:000319">
    <property type="entry name" value="DNA repair protein RecN"/>
    <property type="match status" value="1"/>
</dbReference>
<dbReference type="Proteomes" id="UP000215596">
    <property type="component" value="Unassembled WGS sequence"/>
</dbReference>
<dbReference type="GO" id="GO:0006281">
    <property type="term" value="P:DNA repair"/>
    <property type="evidence" value="ECO:0007669"/>
    <property type="project" value="UniProtKB-KW"/>
</dbReference>
<keyword evidence="4" id="KW-0547">Nucleotide-binding</keyword>
<protein>
    <recommendedName>
        <fullName evidence="3 9">DNA repair protein RecN</fullName>
    </recommendedName>
    <alternativeName>
        <fullName evidence="8 9">Recombination protein N</fullName>
    </alternativeName>
</protein>
<dbReference type="PIRSF" id="PIRSF003128">
    <property type="entry name" value="RecN"/>
    <property type="match status" value="1"/>
</dbReference>
<evidence type="ECO:0000256" key="9">
    <source>
        <dbReference type="PIRNR" id="PIRNR003128"/>
    </source>
</evidence>
<dbReference type="InterPro" id="IPR003395">
    <property type="entry name" value="RecF/RecN/SMC_N"/>
</dbReference>
<gene>
    <name evidence="12" type="primary">recN</name>
    <name evidence="12" type="ORF">CHH67_02640</name>
</gene>
<dbReference type="FunFam" id="3.40.50.300:FF:000356">
    <property type="entry name" value="DNA repair protein RecN"/>
    <property type="match status" value="1"/>
</dbReference>
<dbReference type="GO" id="GO:0009432">
    <property type="term" value="P:SOS response"/>
    <property type="evidence" value="ECO:0007669"/>
    <property type="project" value="TreeGrafter"/>
</dbReference>
<dbReference type="SUPFAM" id="SSF52540">
    <property type="entry name" value="P-loop containing nucleoside triphosphate hydrolases"/>
    <property type="match status" value="2"/>
</dbReference>
<accession>A0A268F3I5</accession>
<dbReference type="Pfam" id="PF02463">
    <property type="entry name" value="SMC_N"/>
    <property type="match status" value="1"/>
</dbReference>
<evidence type="ECO:0000259" key="11">
    <source>
        <dbReference type="Pfam" id="PF02463"/>
    </source>
</evidence>
<dbReference type="RefSeq" id="WP_095263417.1">
    <property type="nucleotide sequence ID" value="NZ_NPBY01000009.1"/>
</dbReference>
<reference evidence="12 13" key="1">
    <citation type="submission" date="2017-07" db="EMBL/GenBank/DDBJ databases">
        <title>Isolation and whole genome analysis of endospore-forming bacteria from heroin.</title>
        <authorList>
            <person name="Kalinowski J."/>
            <person name="Ahrens B."/>
            <person name="Al-Dilaimi A."/>
            <person name="Winkler A."/>
            <person name="Wibberg D."/>
            <person name="Schleenbecker U."/>
            <person name="Ruckert C."/>
            <person name="Wolfel R."/>
            <person name="Grass G."/>
        </authorList>
    </citation>
    <scope>NUCLEOTIDE SEQUENCE [LARGE SCALE GENOMIC DNA]</scope>
    <source>
        <strain evidence="12 13">7537-G1</strain>
    </source>
</reference>
<dbReference type="GO" id="GO:0005524">
    <property type="term" value="F:ATP binding"/>
    <property type="evidence" value="ECO:0007669"/>
    <property type="project" value="UniProtKB-KW"/>
</dbReference>
<feature type="coiled-coil region" evidence="10">
    <location>
        <begin position="331"/>
        <end position="391"/>
    </location>
</feature>
<dbReference type="AlphaFoldDB" id="A0A268F3I5"/>
<evidence type="ECO:0000313" key="12">
    <source>
        <dbReference type="EMBL" id="PAD79884.1"/>
    </source>
</evidence>
<dbReference type="GO" id="GO:0006310">
    <property type="term" value="P:DNA recombination"/>
    <property type="evidence" value="ECO:0007669"/>
    <property type="project" value="InterPro"/>
</dbReference>
<organism evidence="12 13">
    <name type="scientific">Paenibacillus campinasensis</name>
    <dbReference type="NCBI Taxonomy" id="66347"/>
    <lineage>
        <taxon>Bacteria</taxon>
        <taxon>Bacillati</taxon>
        <taxon>Bacillota</taxon>
        <taxon>Bacilli</taxon>
        <taxon>Bacillales</taxon>
        <taxon>Paenibacillaceae</taxon>
        <taxon>Paenibacillus</taxon>
    </lineage>
</organism>
<sequence>MLVTLSIRNLAVVEEVDVHFYPGFHVLTGETGAGKSIVIDALGLIAGGRGSADLIRYGSEKAEIEALFDLPAAHPVWDTLGRLGIEADPAEHLLIRRELTSQGKSTSRINGQMVNLSMLREVGEKLINIHGQHEHQSLLRPEQHMTLLDTYGEAVIGPAKRKYQALFAEFSKVEKELKELQETSQKAYQMLDMYRFQLEEIAAAKLKVGEDELLQEERLKLSHSEKMMDAVAGSYDLLYGPQGLETISRAITRLQDVVSYDEKGLKPVVEQLQSAYYQLEDAVFQLRDYRDDIEFNPERLDEIEHRLDMITGLRRKYGDNVEQILEYYGRIQQETELLENKDEVLQGLEKRRDELLSVLLQAARELSTARRESARKLARAVERELKDLQMERTSFDVRLELVQDANGYEYEGQRIRLTRQGMDNAEFLISANPGEPLRPLAKIASGGEMSRIMLAMKSIFARHDQIPVLIFDEVDTGVSGRAAQSIAEKLFVLAKTCQVFSITHLPQVACMADHQYLIEKKLEQSRTRTQVEHLSDQGRVTELARMLGGVEITEKTLHHAQEMLNLAAAQKASRTASGQ</sequence>
<dbReference type="EMBL" id="NPBY01000009">
    <property type="protein sequence ID" value="PAD79884.1"/>
    <property type="molecule type" value="Genomic_DNA"/>
</dbReference>
<feature type="coiled-coil region" evidence="10">
    <location>
        <begin position="163"/>
        <end position="190"/>
    </location>
</feature>
<dbReference type="GO" id="GO:0043590">
    <property type="term" value="C:bacterial nucleoid"/>
    <property type="evidence" value="ECO:0007669"/>
    <property type="project" value="TreeGrafter"/>
</dbReference>
<proteinExistence type="inferred from homology"/>
<name>A0A268F3I5_9BACL</name>
<evidence type="ECO:0000256" key="4">
    <source>
        <dbReference type="ARBA" id="ARBA00022741"/>
    </source>
</evidence>
<dbReference type="InterPro" id="IPR027417">
    <property type="entry name" value="P-loop_NTPase"/>
</dbReference>
<dbReference type="NCBIfam" id="NF008121">
    <property type="entry name" value="PRK10869.1"/>
    <property type="match status" value="1"/>
</dbReference>
<keyword evidence="6" id="KW-0067">ATP-binding</keyword>
<evidence type="ECO:0000256" key="8">
    <source>
        <dbReference type="ARBA" id="ARBA00033408"/>
    </source>
</evidence>
<evidence type="ECO:0000256" key="6">
    <source>
        <dbReference type="ARBA" id="ARBA00022840"/>
    </source>
</evidence>
<evidence type="ECO:0000256" key="5">
    <source>
        <dbReference type="ARBA" id="ARBA00022763"/>
    </source>
</evidence>
<dbReference type="CDD" id="cd03241">
    <property type="entry name" value="ABC_RecN"/>
    <property type="match status" value="2"/>
</dbReference>
<keyword evidence="5 9" id="KW-0227">DNA damage</keyword>
<evidence type="ECO:0000256" key="10">
    <source>
        <dbReference type="SAM" id="Coils"/>
    </source>
</evidence>
<comment type="caution">
    <text evidence="12">The sequence shown here is derived from an EMBL/GenBank/DDBJ whole genome shotgun (WGS) entry which is preliminary data.</text>
</comment>
<feature type="domain" description="RecF/RecN/SMC N-terminal" evidence="11">
    <location>
        <begin position="5"/>
        <end position="520"/>
    </location>
</feature>
<comment type="function">
    <text evidence="1 9">May be involved in recombinational repair of damaged DNA.</text>
</comment>
<keyword evidence="10" id="KW-0175">Coiled coil</keyword>